<protein>
    <submittedName>
        <fullName evidence="4">Uncharacterized protein LOC130503231</fullName>
    </submittedName>
</protein>
<feature type="region of interest" description="Disordered" evidence="1">
    <location>
        <begin position="397"/>
        <end position="431"/>
    </location>
</feature>
<dbReference type="RefSeq" id="XP_056853893.1">
    <property type="nucleotide sequence ID" value="XM_056997913.1"/>
</dbReference>
<feature type="compositionally biased region" description="Basic and acidic residues" evidence="1">
    <location>
        <begin position="41"/>
        <end position="54"/>
    </location>
</feature>
<feature type="region of interest" description="Disordered" evidence="1">
    <location>
        <begin position="13"/>
        <end position="54"/>
    </location>
</feature>
<reference evidence="4" key="1">
    <citation type="submission" date="2025-08" db="UniProtKB">
        <authorList>
            <consortium name="RefSeq"/>
        </authorList>
    </citation>
    <scope>IDENTIFICATION</scope>
    <source>
        <tissue evidence="4">Leaf</tissue>
    </source>
</reference>
<sequence>MLTYSFYFSFQMSTDSDTERERRTKRRSDPAGPSNRRIPRVPRDDERPPWPHVDKTPIAYREGRDFSDPRAVVSSRECTDRALTEQWDDFDSLHYNAWIDVDIEPTRFIDPEVTHKMRIQDDLYAMIAQLGLGTMATHAYDLHVPLVRQFMASVRLTYRPDGPKVAGDGVLSFFARGKRYSITIPQLCSIYGFEEDSSSCRFSPLPGVNDFWKIIGTGSWSGSATQSDVRHPTLRYFLRAIANTLLCKMEPNKVRLHDLSLLFPAVNGLVDLSHLDTAGLVVPNLGALFAEHLISLKKKPFTGSGRKKESVGSLLTPIFELCGVRLDRSTADRRHLFMDEQHLTHCVWLNESLLWFFRIDRRFRMFQLPHASLTDFDHQVDRIRFRPDDEFLLELTTESRQEPMERGVGGSQAAPAAPLPDFPDIPDVPMPEADFQRTVMSALRAIWARVTRPPCANRRSVRASDPGPSHQYQQEEDEEAAD</sequence>
<evidence type="ECO:0000313" key="4">
    <source>
        <dbReference type="RefSeq" id="XP_056853893.1"/>
    </source>
</evidence>
<organism evidence="3 4">
    <name type="scientific">Raphanus sativus</name>
    <name type="common">Radish</name>
    <name type="synonym">Raphanus raphanistrum var. sativus</name>
    <dbReference type="NCBI Taxonomy" id="3726"/>
    <lineage>
        <taxon>Eukaryota</taxon>
        <taxon>Viridiplantae</taxon>
        <taxon>Streptophyta</taxon>
        <taxon>Embryophyta</taxon>
        <taxon>Tracheophyta</taxon>
        <taxon>Spermatophyta</taxon>
        <taxon>Magnoliopsida</taxon>
        <taxon>eudicotyledons</taxon>
        <taxon>Gunneridae</taxon>
        <taxon>Pentapetalae</taxon>
        <taxon>rosids</taxon>
        <taxon>malvids</taxon>
        <taxon>Brassicales</taxon>
        <taxon>Brassicaceae</taxon>
        <taxon>Brassiceae</taxon>
        <taxon>Raphanus</taxon>
    </lineage>
</organism>
<dbReference type="InterPro" id="IPR004312">
    <property type="entry name" value="ATHILA_Orf1_C"/>
</dbReference>
<evidence type="ECO:0000313" key="3">
    <source>
        <dbReference type="Proteomes" id="UP000504610"/>
    </source>
</evidence>
<dbReference type="KEGG" id="rsz:130503231"/>
<evidence type="ECO:0000256" key="1">
    <source>
        <dbReference type="SAM" id="MobiDB-lite"/>
    </source>
</evidence>
<dbReference type="GeneID" id="130503231"/>
<gene>
    <name evidence="4" type="primary">LOC130503231</name>
</gene>
<dbReference type="AlphaFoldDB" id="A0A9W3CQK8"/>
<dbReference type="OrthoDB" id="1112236at2759"/>
<evidence type="ECO:0000259" key="2">
    <source>
        <dbReference type="Pfam" id="PF03078"/>
    </source>
</evidence>
<feature type="compositionally biased region" description="Pro residues" evidence="1">
    <location>
        <begin position="417"/>
        <end position="429"/>
    </location>
</feature>
<feature type="domain" description="Arabidopsis retrotransposon Orf1 C-terminal" evidence="2">
    <location>
        <begin position="101"/>
        <end position="401"/>
    </location>
</feature>
<keyword evidence="3" id="KW-1185">Reference proteome</keyword>
<proteinExistence type="predicted"/>
<dbReference type="Pfam" id="PF03078">
    <property type="entry name" value="ATHILA"/>
    <property type="match status" value="1"/>
</dbReference>
<accession>A0A9W3CQK8</accession>
<name>A0A9W3CQK8_RAPSA</name>
<dbReference type="Proteomes" id="UP000504610">
    <property type="component" value="Unplaced"/>
</dbReference>
<feature type="region of interest" description="Disordered" evidence="1">
    <location>
        <begin position="455"/>
        <end position="482"/>
    </location>
</feature>